<dbReference type="Proteomes" id="UP000478052">
    <property type="component" value="Unassembled WGS sequence"/>
</dbReference>
<evidence type="ECO:0000313" key="1">
    <source>
        <dbReference type="EMBL" id="KAF0759152.1"/>
    </source>
</evidence>
<keyword evidence="1" id="KW-0347">Helicase</keyword>
<accession>A0A6G0YNH0</accession>
<sequence>MTINKSKGQSLIMAEIGLREECFSHGQCYVTCFRVSSVSSLVTYARATPGGTAINGMRLEVSTSFPDLSEKV</sequence>
<protein>
    <submittedName>
        <fullName evidence="1">ATP-dependent DNA helicase RRM3-like</fullName>
    </submittedName>
</protein>
<keyword evidence="1" id="KW-0547">Nucleotide-binding</keyword>
<keyword evidence="1" id="KW-0378">Hydrolase</keyword>
<keyword evidence="2" id="KW-1185">Reference proteome</keyword>
<dbReference type="EMBL" id="VUJU01003089">
    <property type="protein sequence ID" value="KAF0759152.1"/>
    <property type="molecule type" value="Genomic_DNA"/>
</dbReference>
<keyword evidence="1" id="KW-0067">ATP-binding</keyword>
<name>A0A6G0YNH0_APHCR</name>
<reference evidence="1 2" key="1">
    <citation type="submission" date="2019-08" db="EMBL/GenBank/DDBJ databases">
        <title>Whole genome of Aphis craccivora.</title>
        <authorList>
            <person name="Voronova N.V."/>
            <person name="Shulinski R.S."/>
            <person name="Bandarenka Y.V."/>
            <person name="Zhorov D.G."/>
            <person name="Warner D."/>
        </authorList>
    </citation>
    <scope>NUCLEOTIDE SEQUENCE [LARGE SCALE GENOMIC DNA]</scope>
    <source>
        <strain evidence="1">180601</strain>
        <tissue evidence="1">Whole Body</tissue>
    </source>
</reference>
<dbReference type="GO" id="GO:0004386">
    <property type="term" value="F:helicase activity"/>
    <property type="evidence" value="ECO:0007669"/>
    <property type="project" value="UniProtKB-KW"/>
</dbReference>
<proteinExistence type="predicted"/>
<organism evidence="1 2">
    <name type="scientific">Aphis craccivora</name>
    <name type="common">Cowpea aphid</name>
    <dbReference type="NCBI Taxonomy" id="307492"/>
    <lineage>
        <taxon>Eukaryota</taxon>
        <taxon>Metazoa</taxon>
        <taxon>Ecdysozoa</taxon>
        <taxon>Arthropoda</taxon>
        <taxon>Hexapoda</taxon>
        <taxon>Insecta</taxon>
        <taxon>Pterygota</taxon>
        <taxon>Neoptera</taxon>
        <taxon>Paraneoptera</taxon>
        <taxon>Hemiptera</taxon>
        <taxon>Sternorrhyncha</taxon>
        <taxon>Aphidomorpha</taxon>
        <taxon>Aphidoidea</taxon>
        <taxon>Aphididae</taxon>
        <taxon>Aphidini</taxon>
        <taxon>Aphis</taxon>
        <taxon>Aphis</taxon>
    </lineage>
</organism>
<evidence type="ECO:0000313" key="2">
    <source>
        <dbReference type="Proteomes" id="UP000478052"/>
    </source>
</evidence>
<dbReference type="AlphaFoldDB" id="A0A6G0YNH0"/>
<dbReference type="OrthoDB" id="272985at2759"/>
<comment type="caution">
    <text evidence="1">The sequence shown here is derived from an EMBL/GenBank/DDBJ whole genome shotgun (WGS) entry which is preliminary data.</text>
</comment>
<gene>
    <name evidence="1" type="ORF">FWK35_00027721</name>
</gene>